<sequence>MLAPVFKTLNTPAVRGLVGTEPRIYGSGMAPQGTPTPYITWFTVAGQPYDQLSGPPDGDNDTVQVDCWAGPDDDQEATCISLARAVRDALDAAGIANRTIVHTRETDTKLFHIGLQADFIRGR</sequence>
<evidence type="ECO:0000313" key="1">
    <source>
        <dbReference type="EMBL" id="SBT27545.1"/>
    </source>
</evidence>
<reference evidence="1 3" key="1">
    <citation type="submission" date="2016-06" db="EMBL/GenBank/DDBJ databases">
        <authorList>
            <person name="Kjaerup R.B."/>
            <person name="Dalgaard T.S."/>
            <person name="Juul-Madsen H.R."/>
        </authorList>
    </citation>
    <scope>NUCLEOTIDE SEQUENCE [LARGE SCALE GENOMIC DNA]</scope>
    <source>
        <strain evidence="1">Orrdi1</strain>
    </source>
</reference>
<dbReference type="Gene3D" id="3.30.2000.30">
    <property type="match status" value="1"/>
</dbReference>
<dbReference type="Pfam" id="PF11367">
    <property type="entry name" value="Tail_completion_gp17"/>
    <property type="match status" value="1"/>
</dbReference>
<dbReference type="EMBL" id="LT907988">
    <property type="protein sequence ID" value="SOE48100.1"/>
    <property type="molecule type" value="Genomic_DNA"/>
</dbReference>
<dbReference type="EMBL" id="FLRC01000054">
    <property type="protein sequence ID" value="SBT27545.1"/>
    <property type="molecule type" value="Genomic_DNA"/>
</dbReference>
<reference evidence="2 3" key="2">
    <citation type="submission" date="2017-08" db="EMBL/GenBank/DDBJ databases">
        <authorList>
            <person name="de Groot N.N."/>
        </authorList>
    </citation>
    <scope>NUCLEOTIDE SEQUENCE [LARGE SCALE GENOMIC DNA]</scope>
    <source>
        <strain evidence="2">Orrdi1</strain>
    </source>
</reference>
<accession>A0A1C3K825</accession>
<evidence type="ECO:0008006" key="4">
    <source>
        <dbReference type="Google" id="ProtNLM"/>
    </source>
</evidence>
<name>A0A1C3K825_9BURK</name>
<dbReference type="InterPro" id="IPR053745">
    <property type="entry name" value="Viral_Tail_Comp_sf"/>
</dbReference>
<dbReference type="KEGG" id="odi:ODI_R1235"/>
<dbReference type="RefSeq" id="WP_067759318.1">
    <property type="nucleotide sequence ID" value="NZ_LT907988.1"/>
</dbReference>
<dbReference type="AlphaFoldDB" id="A0A1C3K825"/>
<dbReference type="OrthoDB" id="8641784at2"/>
<organism evidence="1 3">
    <name type="scientific">Orrella dioscoreae</name>
    <dbReference type="NCBI Taxonomy" id="1851544"/>
    <lineage>
        <taxon>Bacteria</taxon>
        <taxon>Pseudomonadati</taxon>
        <taxon>Pseudomonadota</taxon>
        <taxon>Betaproteobacteria</taxon>
        <taxon>Burkholderiales</taxon>
        <taxon>Alcaligenaceae</taxon>
        <taxon>Orrella</taxon>
    </lineage>
</organism>
<dbReference type="InterPro" id="IPR021508">
    <property type="entry name" value="Gp17-like"/>
</dbReference>
<evidence type="ECO:0000313" key="2">
    <source>
        <dbReference type="EMBL" id="SOE48100.1"/>
    </source>
</evidence>
<proteinExistence type="predicted"/>
<keyword evidence="3" id="KW-1185">Reference proteome</keyword>
<evidence type="ECO:0000313" key="3">
    <source>
        <dbReference type="Proteomes" id="UP000078558"/>
    </source>
</evidence>
<dbReference type="STRING" id="1851544.ODI_02447"/>
<protein>
    <recommendedName>
        <fullName evidence="4">Phage protein</fullName>
    </recommendedName>
</protein>
<dbReference type="Proteomes" id="UP000078558">
    <property type="component" value="Chromosome I"/>
</dbReference>
<gene>
    <name evidence="1" type="ORF">ODI_02447</name>
    <name evidence="2" type="ORF">ODI_R1235</name>
</gene>